<proteinExistence type="inferred from homology"/>
<dbReference type="Gene3D" id="3.40.50.150">
    <property type="entry name" value="Vaccinia Virus protein VP39"/>
    <property type="match status" value="1"/>
</dbReference>
<dbReference type="STRING" id="1238182.C882_0841"/>
<feature type="active site" evidence="7">
    <location>
        <position position="376"/>
    </location>
</feature>
<feature type="active site" description="Nucleophile" evidence="6">
    <location>
        <position position="376"/>
    </location>
</feature>
<dbReference type="AlphaFoldDB" id="K9GVA9"/>
<protein>
    <submittedName>
        <fullName evidence="9">23S rRNA (Uracil-5-)-methyltransferase RumA</fullName>
    </submittedName>
</protein>
<feature type="binding site" evidence="6">
    <location>
        <position position="307"/>
    </location>
    <ligand>
        <name>S-adenosyl-L-methionine</name>
        <dbReference type="ChEBI" id="CHEBI:59789"/>
    </ligand>
</feature>
<dbReference type="Pfam" id="PF05958">
    <property type="entry name" value="tRNA_U5-meth_tr"/>
    <property type="match status" value="1"/>
</dbReference>
<dbReference type="GO" id="GO:0070475">
    <property type="term" value="P:rRNA base methylation"/>
    <property type="evidence" value="ECO:0007669"/>
    <property type="project" value="TreeGrafter"/>
</dbReference>
<comment type="caution">
    <text evidence="9">The sequence shown here is derived from an EMBL/GenBank/DDBJ whole genome shotgun (WGS) entry which is preliminary data.</text>
</comment>
<dbReference type="GO" id="GO:0070041">
    <property type="term" value="F:rRNA (uridine-C5-)-methyltransferase activity"/>
    <property type="evidence" value="ECO:0007669"/>
    <property type="project" value="TreeGrafter"/>
</dbReference>
<dbReference type="Gene3D" id="2.40.50.1070">
    <property type="match status" value="1"/>
</dbReference>
<comment type="similarity">
    <text evidence="6">Belongs to the class I-like SAM-binding methyltransferase superfamily. RNA M5U methyltransferase family.</text>
</comment>
<gene>
    <name evidence="9" type="ORF">C882_0841</name>
</gene>
<dbReference type="PANTHER" id="PTHR11061:SF49">
    <property type="entry name" value="23S RRNA (URACIL(1939)-C(5))-METHYLTRANSFERASE RLMD"/>
    <property type="match status" value="1"/>
</dbReference>
<feature type="binding site" evidence="6">
    <location>
        <position position="286"/>
    </location>
    <ligand>
        <name>S-adenosyl-L-methionine</name>
        <dbReference type="ChEBI" id="CHEBI:59789"/>
    </ligand>
</feature>
<evidence type="ECO:0000313" key="10">
    <source>
        <dbReference type="Proteomes" id="UP000009881"/>
    </source>
</evidence>
<dbReference type="GO" id="GO:0051539">
    <property type="term" value="F:4 iron, 4 sulfur cluster binding"/>
    <property type="evidence" value="ECO:0007669"/>
    <property type="project" value="UniProtKB-KW"/>
</dbReference>
<keyword evidence="5" id="KW-0411">Iron-sulfur</keyword>
<evidence type="ECO:0000256" key="3">
    <source>
        <dbReference type="ARBA" id="ARBA00022679"/>
    </source>
</evidence>
<dbReference type="InterPro" id="IPR029063">
    <property type="entry name" value="SAM-dependent_MTases_sf"/>
</dbReference>
<evidence type="ECO:0000313" key="9">
    <source>
        <dbReference type="EMBL" id="EKV28629.1"/>
    </source>
</evidence>
<keyword evidence="3 6" id="KW-0808">Transferase</keyword>
<keyword evidence="2 6" id="KW-0489">Methyltransferase</keyword>
<feature type="binding site" evidence="6">
    <location>
        <position position="350"/>
    </location>
    <ligand>
        <name>S-adenosyl-L-methionine</name>
        <dbReference type="ChEBI" id="CHEBI:59789"/>
    </ligand>
</feature>
<evidence type="ECO:0000256" key="5">
    <source>
        <dbReference type="ARBA" id="ARBA00023014"/>
    </source>
</evidence>
<keyword evidence="1" id="KW-0004">4Fe-4S</keyword>
<feature type="domain" description="TRAM" evidence="8">
    <location>
        <begin position="1"/>
        <end position="54"/>
    </location>
</feature>
<evidence type="ECO:0000256" key="2">
    <source>
        <dbReference type="ARBA" id="ARBA00022603"/>
    </source>
</evidence>
<evidence type="ECO:0000259" key="8">
    <source>
        <dbReference type="PROSITE" id="PS50926"/>
    </source>
</evidence>
<evidence type="ECO:0000256" key="7">
    <source>
        <dbReference type="PROSITE-ProRule" id="PRU10015"/>
    </source>
</evidence>
<dbReference type="Gene3D" id="2.40.50.140">
    <property type="entry name" value="Nucleic acid-binding proteins"/>
    <property type="match status" value="1"/>
</dbReference>
<dbReference type="PROSITE" id="PS01230">
    <property type="entry name" value="TRMA_1"/>
    <property type="match status" value="1"/>
</dbReference>
<dbReference type="EMBL" id="ANHY01000015">
    <property type="protein sequence ID" value="EKV28629.1"/>
    <property type="molecule type" value="Genomic_DNA"/>
</dbReference>
<keyword evidence="1" id="KW-0479">Metal-binding</keyword>
<dbReference type="eggNOG" id="COG2265">
    <property type="taxonomic scope" value="Bacteria"/>
</dbReference>
<accession>K9GVA9</accession>
<dbReference type="PATRIC" id="fig|1238182.3.peg.3055"/>
<keyword evidence="1" id="KW-0408">Iron</keyword>
<dbReference type="PROSITE" id="PS51687">
    <property type="entry name" value="SAM_MT_RNA_M5U"/>
    <property type="match status" value="1"/>
</dbReference>
<keyword evidence="10" id="KW-1185">Reference proteome</keyword>
<evidence type="ECO:0000256" key="1">
    <source>
        <dbReference type="ARBA" id="ARBA00022485"/>
    </source>
</evidence>
<feature type="binding site" evidence="6">
    <location>
        <position position="257"/>
    </location>
    <ligand>
        <name>S-adenosyl-L-methionine</name>
        <dbReference type="ChEBI" id="CHEBI:59789"/>
    </ligand>
</feature>
<dbReference type="PROSITE" id="PS50926">
    <property type="entry name" value="TRAM"/>
    <property type="match status" value="1"/>
</dbReference>
<name>K9GVA9_9PROT</name>
<sequence>MVVDTIGARGDGIATRSDTGERLYIPGVLPGEHVTVRPGEPRGDGRSARLEAVDAAAPERVEPPCPHFGRCGGCALQHMAPEALALWKRDLVVQALGRRGFDAEQTSGVAATLSLPAGTRRRATFAIKGQGGGAVLGFNARASHAVVPIETCLLPSDALRALVAPLRDLIRTVPLPRKGGDCAVTLTDTGADVVLDLGAEPDLETRERLAAFAAAHDLARLSLRIDGGPPEPAAARRLPEVRLGGRLVALPAGGFLQPSREGEAALVDHVLRAVEAAPPGPVADLFGGIGTFALPLHGAGRVVHLAEGAAEAVGAVSALGLDGLTAEHRDLFERPLGAKGLKRFAAVVFDPPRAGAQAQAAELAAHGPGVVVAVSCNPATFARDARLLVDGGYTMESVVPVDQFPWAAHVEVVAVFRR</sequence>
<keyword evidence="4 6" id="KW-0949">S-adenosyl-L-methionine</keyword>
<dbReference type="SUPFAM" id="SSF53335">
    <property type="entry name" value="S-adenosyl-L-methionine-dependent methyltransferases"/>
    <property type="match status" value="1"/>
</dbReference>
<organism evidence="9 10">
    <name type="scientific">Caenispirillum salinarum AK4</name>
    <dbReference type="NCBI Taxonomy" id="1238182"/>
    <lineage>
        <taxon>Bacteria</taxon>
        <taxon>Pseudomonadati</taxon>
        <taxon>Pseudomonadota</taxon>
        <taxon>Alphaproteobacteria</taxon>
        <taxon>Rhodospirillales</taxon>
        <taxon>Novispirillaceae</taxon>
        <taxon>Caenispirillum</taxon>
    </lineage>
</organism>
<evidence type="ECO:0000256" key="6">
    <source>
        <dbReference type="PROSITE-ProRule" id="PRU01024"/>
    </source>
</evidence>
<evidence type="ECO:0000256" key="4">
    <source>
        <dbReference type="ARBA" id="ARBA00022691"/>
    </source>
</evidence>
<dbReference type="Proteomes" id="UP000009881">
    <property type="component" value="Unassembled WGS sequence"/>
</dbReference>
<dbReference type="PANTHER" id="PTHR11061">
    <property type="entry name" value="RNA M5U METHYLTRANSFERASE"/>
    <property type="match status" value="1"/>
</dbReference>
<dbReference type="InterPro" id="IPR012340">
    <property type="entry name" value="NA-bd_OB-fold"/>
</dbReference>
<dbReference type="InterPro" id="IPR002792">
    <property type="entry name" value="TRAM_dom"/>
</dbReference>
<dbReference type="InterPro" id="IPR010280">
    <property type="entry name" value="U5_MeTrfase_fam"/>
</dbReference>
<reference evidence="9 10" key="1">
    <citation type="journal article" date="2013" name="Genome Announc.">
        <title>Draft Genome Sequence of an Alphaproteobacterium, Caenispirillum salinarum AK4(T), Isolated from a Solar Saltern.</title>
        <authorList>
            <person name="Khatri I."/>
            <person name="Singh A."/>
            <person name="Korpole S."/>
            <person name="Pinnaka A.K."/>
            <person name="Subramanian S."/>
        </authorList>
    </citation>
    <scope>NUCLEOTIDE SEQUENCE [LARGE SCALE GENOMIC DNA]</scope>
    <source>
        <strain evidence="9 10">AK4</strain>
    </source>
</reference>
<dbReference type="InterPro" id="IPR030390">
    <property type="entry name" value="MeTrfase_TrmA_AS"/>
</dbReference>